<proteinExistence type="inferred from homology"/>
<dbReference type="AlphaFoldDB" id="A0A7S3PJU4"/>
<name>A0A7S3PJU4_9STRA</name>
<gene>
    <name evidence="9" type="ORF">ASTO00021_LOCUS11831</name>
</gene>
<dbReference type="InterPro" id="IPR052204">
    <property type="entry name" value="PpiC/parvulin_rotamase"/>
</dbReference>
<dbReference type="Pfam" id="PF00639">
    <property type="entry name" value="Rotamase"/>
    <property type="match status" value="1"/>
</dbReference>
<comment type="similarity">
    <text evidence="2">Belongs to the PpiC/parvulin rotamase family.</text>
</comment>
<evidence type="ECO:0000313" key="9">
    <source>
        <dbReference type="EMBL" id="CAE0441709.1"/>
    </source>
</evidence>
<protein>
    <recommendedName>
        <fullName evidence="5">peptidylprolyl isomerase</fullName>
        <ecNumber evidence="5">5.2.1.8</ecNumber>
    </recommendedName>
</protein>
<accession>A0A7S3PJU4</accession>
<evidence type="ECO:0000256" key="1">
    <source>
        <dbReference type="ARBA" id="ARBA00004496"/>
    </source>
</evidence>
<evidence type="ECO:0000256" key="3">
    <source>
        <dbReference type="ARBA" id="ARBA00022490"/>
    </source>
</evidence>
<reference evidence="9" key="1">
    <citation type="submission" date="2021-01" db="EMBL/GenBank/DDBJ databases">
        <authorList>
            <person name="Corre E."/>
            <person name="Pelletier E."/>
            <person name="Niang G."/>
            <person name="Scheremetjew M."/>
            <person name="Finn R."/>
            <person name="Kale V."/>
            <person name="Holt S."/>
            <person name="Cochrane G."/>
            <person name="Meng A."/>
            <person name="Brown T."/>
            <person name="Cohen L."/>
        </authorList>
    </citation>
    <scope>NUCLEOTIDE SEQUENCE</scope>
    <source>
        <strain evidence="9">GSBS06</strain>
    </source>
</reference>
<dbReference type="PROSITE" id="PS01096">
    <property type="entry name" value="PPIC_PPIASE_1"/>
    <property type="match status" value="1"/>
</dbReference>
<feature type="domain" description="PpiC" evidence="8">
    <location>
        <begin position="248"/>
        <end position="340"/>
    </location>
</feature>
<comment type="subcellular location">
    <subcellularLocation>
        <location evidence="1">Cytoplasm</location>
    </subcellularLocation>
</comment>
<feature type="signal peptide" evidence="6">
    <location>
        <begin position="1"/>
        <end position="27"/>
    </location>
</feature>
<keyword evidence="6" id="KW-0732">Signal</keyword>
<dbReference type="GO" id="GO:0006457">
    <property type="term" value="P:protein folding"/>
    <property type="evidence" value="ECO:0007669"/>
    <property type="project" value="InterPro"/>
</dbReference>
<feature type="domain" description="PPIase FKBP-type" evidence="7">
    <location>
        <begin position="109"/>
        <end position="195"/>
    </location>
</feature>
<evidence type="ECO:0000259" key="8">
    <source>
        <dbReference type="PROSITE" id="PS50198"/>
    </source>
</evidence>
<dbReference type="InterPro" id="IPR023058">
    <property type="entry name" value="PPIase_PpiC_CS"/>
</dbReference>
<dbReference type="PANTHER" id="PTHR43629:SF2">
    <property type="entry name" value="RHODANESE-LIKE_PPIC DOMAIN-CONTAINING PROTEIN 12, CHLOROPLASTIC"/>
    <property type="match status" value="1"/>
</dbReference>
<dbReference type="SUPFAM" id="SSF54534">
    <property type="entry name" value="FKBP-like"/>
    <property type="match status" value="2"/>
</dbReference>
<dbReference type="EC" id="5.2.1.8" evidence="5"/>
<dbReference type="PROSITE" id="PS50059">
    <property type="entry name" value="FKBP_PPIASE"/>
    <property type="match status" value="1"/>
</dbReference>
<dbReference type="Gene3D" id="3.10.50.40">
    <property type="match status" value="2"/>
</dbReference>
<comment type="catalytic activity">
    <reaction evidence="5">
        <text>[protein]-peptidylproline (omega=180) = [protein]-peptidylproline (omega=0)</text>
        <dbReference type="Rhea" id="RHEA:16237"/>
        <dbReference type="Rhea" id="RHEA-COMP:10747"/>
        <dbReference type="Rhea" id="RHEA-COMP:10748"/>
        <dbReference type="ChEBI" id="CHEBI:83833"/>
        <dbReference type="ChEBI" id="CHEBI:83834"/>
        <dbReference type="EC" id="5.2.1.8"/>
    </reaction>
</comment>
<dbReference type="InterPro" id="IPR000297">
    <property type="entry name" value="PPIase_PpiC"/>
</dbReference>
<dbReference type="Pfam" id="PF00254">
    <property type="entry name" value="FKBP_C"/>
    <property type="match status" value="1"/>
</dbReference>
<comment type="function">
    <text evidence="4">PPIases accelerate the folding of proteins. It prefers amino acid residues with hydrophobic side chains like leucine and phenylalanine in the P1 position of the peptides substrates.</text>
</comment>
<dbReference type="InterPro" id="IPR046357">
    <property type="entry name" value="PPIase_dom_sf"/>
</dbReference>
<dbReference type="PROSITE" id="PS50198">
    <property type="entry name" value="PPIC_PPIASE_2"/>
    <property type="match status" value="1"/>
</dbReference>
<evidence type="ECO:0000256" key="6">
    <source>
        <dbReference type="SAM" id="SignalP"/>
    </source>
</evidence>
<dbReference type="PANTHER" id="PTHR43629">
    <property type="entry name" value="PEPTIDYL-PROLYL CIS-TRANS ISOMERASE"/>
    <property type="match status" value="1"/>
</dbReference>
<keyword evidence="5" id="KW-0413">Isomerase</keyword>
<dbReference type="Pfam" id="PF01346">
    <property type="entry name" value="FKBP_N"/>
    <property type="match status" value="1"/>
</dbReference>
<keyword evidence="5" id="KW-0697">Rotamase</keyword>
<evidence type="ECO:0000259" key="7">
    <source>
        <dbReference type="PROSITE" id="PS50059"/>
    </source>
</evidence>
<dbReference type="GO" id="GO:0005737">
    <property type="term" value="C:cytoplasm"/>
    <property type="evidence" value="ECO:0007669"/>
    <property type="project" value="UniProtKB-SubCell"/>
</dbReference>
<keyword evidence="3" id="KW-0963">Cytoplasm</keyword>
<dbReference type="InterPro" id="IPR000774">
    <property type="entry name" value="PPIase_FKBP_N"/>
</dbReference>
<dbReference type="GO" id="GO:0003755">
    <property type="term" value="F:peptidyl-prolyl cis-trans isomerase activity"/>
    <property type="evidence" value="ECO:0007669"/>
    <property type="project" value="UniProtKB-KW"/>
</dbReference>
<dbReference type="InterPro" id="IPR001179">
    <property type="entry name" value="PPIase_FKBP_dom"/>
</dbReference>
<evidence type="ECO:0000256" key="4">
    <source>
        <dbReference type="ARBA" id="ARBA00046231"/>
    </source>
</evidence>
<dbReference type="EMBL" id="HBIN01015588">
    <property type="protein sequence ID" value="CAE0441709.1"/>
    <property type="molecule type" value="Transcribed_RNA"/>
</dbReference>
<evidence type="ECO:0000256" key="2">
    <source>
        <dbReference type="ARBA" id="ARBA00007656"/>
    </source>
</evidence>
<organism evidence="9">
    <name type="scientific">Aplanochytrium stocchinoi</name>
    <dbReference type="NCBI Taxonomy" id="215587"/>
    <lineage>
        <taxon>Eukaryota</taxon>
        <taxon>Sar</taxon>
        <taxon>Stramenopiles</taxon>
        <taxon>Bigyra</taxon>
        <taxon>Labyrinthulomycetes</taxon>
        <taxon>Thraustochytrida</taxon>
        <taxon>Thraustochytriidae</taxon>
        <taxon>Aplanochytrium</taxon>
    </lineage>
</organism>
<feature type="chain" id="PRO_5030868168" description="peptidylprolyl isomerase" evidence="6">
    <location>
        <begin position="28"/>
        <end position="356"/>
    </location>
</feature>
<evidence type="ECO:0000256" key="5">
    <source>
        <dbReference type="PROSITE-ProRule" id="PRU00277"/>
    </source>
</evidence>
<sequence length="356" mass="39592">MKGTKAYLVLYLAWFVLCLSQVRVAFGDDEGLDNYYEDQNIDVDSYYYDDAAAGDDSIDYEQVVETDFQKRFLKDNKKKSGVTTLGSGLQYEVIESVNNRESLPSPGPKTPCRIHYEGSTIDGSVFDSSYERGKPAVFRPESLVAGFKQALMMMKAGETWRVVVPAELAYGDKGSGEKIPPKATLIFTVKLLEVDPDFGLYEQLAMKMTEKVPGMPLQWWQTFAFGFYLFIRIYLKFGGGGFSGGSSGKTCEARHILVNDEKLANELKTKLTKKPKEFAKLAAEHSKCPSGKKGGSLGKFSPGQMVPAFDKVCFDPDIKLGEVVGPVKTQFGYHLISVDKRTGFEPPVEEESKKEK</sequence>